<evidence type="ECO:0000259" key="1">
    <source>
        <dbReference type="Pfam" id="PF13456"/>
    </source>
</evidence>
<evidence type="ECO:0000313" key="2">
    <source>
        <dbReference type="EMBL" id="KAF9617484.1"/>
    </source>
</evidence>
<dbReference type="AlphaFoldDB" id="A0A835M8B4"/>
<sequence>MGHQHLNVDGSSGDNAGNSGYGAVYRNADNEIPQVLCRNIGVSTSYIAEVQGILESIEMAISTGWTNLWVESDSVAAVVAFGEGQIPWFSL</sequence>
<name>A0A835M8B4_9MAGN</name>
<dbReference type="EMBL" id="JADFTS010000003">
    <property type="protein sequence ID" value="KAF9617484.1"/>
    <property type="molecule type" value="Genomic_DNA"/>
</dbReference>
<organism evidence="2 3">
    <name type="scientific">Coptis chinensis</name>
    <dbReference type="NCBI Taxonomy" id="261450"/>
    <lineage>
        <taxon>Eukaryota</taxon>
        <taxon>Viridiplantae</taxon>
        <taxon>Streptophyta</taxon>
        <taxon>Embryophyta</taxon>
        <taxon>Tracheophyta</taxon>
        <taxon>Spermatophyta</taxon>
        <taxon>Magnoliopsida</taxon>
        <taxon>Ranunculales</taxon>
        <taxon>Ranunculaceae</taxon>
        <taxon>Coptidoideae</taxon>
        <taxon>Coptis</taxon>
    </lineage>
</organism>
<dbReference type="InterPro" id="IPR053151">
    <property type="entry name" value="RNase_H-like"/>
</dbReference>
<proteinExistence type="predicted"/>
<dbReference type="PANTHER" id="PTHR47723:SF19">
    <property type="entry name" value="POLYNUCLEOTIDYL TRANSFERASE, RIBONUCLEASE H-LIKE SUPERFAMILY PROTEIN"/>
    <property type="match status" value="1"/>
</dbReference>
<dbReference type="OrthoDB" id="1937262at2759"/>
<dbReference type="InterPro" id="IPR044730">
    <property type="entry name" value="RNase_H-like_dom_plant"/>
</dbReference>
<dbReference type="CDD" id="cd06222">
    <property type="entry name" value="RNase_H_like"/>
    <property type="match status" value="1"/>
</dbReference>
<evidence type="ECO:0000313" key="3">
    <source>
        <dbReference type="Proteomes" id="UP000631114"/>
    </source>
</evidence>
<reference evidence="2 3" key="1">
    <citation type="submission" date="2020-10" db="EMBL/GenBank/DDBJ databases">
        <title>The Coptis chinensis genome and diversification of protoberbering-type alkaloids.</title>
        <authorList>
            <person name="Wang B."/>
            <person name="Shu S."/>
            <person name="Song C."/>
            <person name="Liu Y."/>
        </authorList>
    </citation>
    <scope>NUCLEOTIDE SEQUENCE [LARGE SCALE GENOMIC DNA]</scope>
    <source>
        <strain evidence="2">HL-2020</strain>
        <tissue evidence="2">Leaf</tissue>
    </source>
</reference>
<feature type="domain" description="RNase H type-1" evidence="1">
    <location>
        <begin position="7"/>
        <end position="76"/>
    </location>
</feature>
<dbReference type="InterPro" id="IPR012337">
    <property type="entry name" value="RNaseH-like_sf"/>
</dbReference>
<dbReference type="Proteomes" id="UP000631114">
    <property type="component" value="Unassembled WGS sequence"/>
</dbReference>
<dbReference type="SUPFAM" id="SSF53098">
    <property type="entry name" value="Ribonuclease H-like"/>
    <property type="match status" value="1"/>
</dbReference>
<dbReference type="InterPro" id="IPR036397">
    <property type="entry name" value="RNaseH_sf"/>
</dbReference>
<accession>A0A835M8B4</accession>
<dbReference type="Pfam" id="PF13456">
    <property type="entry name" value="RVT_3"/>
    <property type="match status" value="1"/>
</dbReference>
<keyword evidence="3" id="KW-1185">Reference proteome</keyword>
<dbReference type="PANTHER" id="PTHR47723">
    <property type="entry name" value="OS05G0353850 PROTEIN"/>
    <property type="match status" value="1"/>
</dbReference>
<dbReference type="GO" id="GO:0004523">
    <property type="term" value="F:RNA-DNA hybrid ribonuclease activity"/>
    <property type="evidence" value="ECO:0007669"/>
    <property type="project" value="InterPro"/>
</dbReference>
<dbReference type="Gene3D" id="3.30.420.10">
    <property type="entry name" value="Ribonuclease H-like superfamily/Ribonuclease H"/>
    <property type="match status" value="1"/>
</dbReference>
<dbReference type="GO" id="GO:0003676">
    <property type="term" value="F:nucleic acid binding"/>
    <property type="evidence" value="ECO:0007669"/>
    <property type="project" value="InterPro"/>
</dbReference>
<protein>
    <recommendedName>
        <fullName evidence="1">RNase H type-1 domain-containing protein</fullName>
    </recommendedName>
</protein>
<comment type="caution">
    <text evidence="2">The sequence shown here is derived from an EMBL/GenBank/DDBJ whole genome shotgun (WGS) entry which is preliminary data.</text>
</comment>
<dbReference type="InterPro" id="IPR002156">
    <property type="entry name" value="RNaseH_domain"/>
</dbReference>
<gene>
    <name evidence="2" type="ORF">IFM89_036643</name>
</gene>